<keyword evidence="1" id="KW-0175">Coiled coil</keyword>
<reference evidence="3 4" key="1">
    <citation type="submission" date="2017-09" db="EMBL/GenBank/DDBJ databases">
        <title>Depth-based differentiation of microbial function through sediment-hosted aquifers and enrichment of novel symbionts in the deep terrestrial subsurface.</title>
        <authorList>
            <person name="Probst A.J."/>
            <person name="Ladd B."/>
            <person name="Jarett J.K."/>
            <person name="Geller-Mcgrath D.E."/>
            <person name="Sieber C.M."/>
            <person name="Emerson J.B."/>
            <person name="Anantharaman K."/>
            <person name="Thomas B.C."/>
            <person name="Malmstrom R."/>
            <person name="Stieglmeier M."/>
            <person name="Klingl A."/>
            <person name="Woyke T."/>
            <person name="Ryan C.M."/>
            <person name="Banfield J.F."/>
        </authorList>
    </citation>
    <scope>NUCLEOTIDE SEQUENCE [LARGE SCALE GENOMIC DNA]</scope>
    <source>
        <strain evidence="3">CG17_big_fil_post_rev_8_21_14_2_50_48_46</strain>
    </source>
</reference>
<accession>A0A2M7G395</accession>
<organism evidence="3 4">
    <name type="scientific">bacterium (Candidatus Blackallbacteria) CG17_big_fil_post_rev_8_21_14_2_50_48_46</name>
    <dbReference type="NCBI Taxonomy" id="2014261"/>
    <lineage>
        <taxon>Bacteria</taxon>
        <taxon>Candidatus Blackallbacteria</taxon>
    </lineage>
</organism>
<proteinExistence type="predicted"/>
<protein>
    <submittedName>
        <fullName evidence="3">Uncharacterized protein</fullName>
    </submittedName>
</protein>
<feature type="coiled-coil region" evidence="1">
    <location>
        <begin position="1726"/>
        <end position="1753"/>
    </location>
</feature>
<evidence type="ECO:0000313" key="3">
    <source>
        <dbReference type="EMBL" id="PIW16309.1"/>
    </source>
</evidence>
<name>A0A2M7G395_9BACT</name>
<dbReference type="EMBL" id="PFFQ01000038">
    <property type="protein sequence ID" value="PIW16309.1"/>
    <property type="molecule type" value="Genomic_DNA"/>
</dbReference>
<comment type="caution">
    <text evidence="3">The sequence shown here is derived from an EMBL/GenBank/DDBJ whole genome shotgun (WGS) entry which is preliminary data.</text>
</comment>
<evidence type="ECO:0000256" key="2">
    <source>
        <dbReference type="SAM" id="MobiDB-lite"/>
    </source>
</evidence>
<feature type="compositionally biased region" description="Low complexity" evidence="2">
    <location>
        <begin position="16"/>
        <end position="25"/>
    </location>
</feature>
<gene>
    <name evidence="3" type="ORF">COW36_13315</name>
</gene>
<feature type="region of interest" description="Disordered" evidence="2">
    <location>
        <begin position="1"/>
        <end position="46"/>
    </location>
</feature>
<evidence type="ECO:0000313" key="4">
    <source>
        <dbReference type="Proteomes" id="UP000231019"/>
    </source>
</evidence>
<dbReference type="Proteomes" id="UP000231019">
    <property type="component" value="Unassembled WGS sequence"/>
</dbReference>
<sequence>MSDLRTSGHLPVQPLTTTAPITTPIQKEISESPQDSQPVSKPEAFQDLKSSNHVATEQDLQSLQSSILEKSPSEILKTAKILPDILLHENLSSELAPKPSNEQLMQISKDTSQPLEVRLQALSQLDTTSDPHLRENSIKLFRNQNKAELQTIHAHFTGQMHHLQNEFQAHKSLLSKLPECQPSIEKINGYEQELSKLNLALGQAFARGEDLSALTDRIATLRQKINSVREELLVSLPANARSGQKFALESYLKLQDQIHQIQTQTQRLDLLLRSPAFPVSGMELLSRDPLPTSKTVQEAKDNAFYLELDQFQVKTPGDVSRLVAKITNHTKWNLDSNEGFEHFFHKVLGRDGLKVMPHALRGQLLAELYKAGVGHPDLVVHFIMNNARNLTDKPDRALLQRPEVKSTHIYQAAKMGVLNEALTRLKTTHTAVELISVLKNRTDLDVQILGNGTTQLDLTACKNLHEVLTDKHAGPNLLTSVDLRNTFLQSIKSEGLNTEILEGNDAQKMFNLLFKALVTGSDEGLKESAPKLHALLEEMKSQNISPAVPPLARLYFEIQAHPQKDTIIQDLKATPSLKFDAILDSRNLPDMAKVMLLDEALRLNRPELLKDQVELKALFEKLQAHPAQDLLCKALKNIPVNEHEIETRILERSEAVALKAYEPVLDMKMIEPEFGRFEDFHNNLKEKARPQGLNEGHHVKAFQEIQNRLSPAFFKQLDAVKNISDPLAQKEAAQELLKQLNLRRQEDRMENFFMEYILQDIADDCQQRNEVNQQFQELLSLDQPLTGSDLRNLSKLVGSNLAYYSQALAEMNPKAPKSLLQIFSEVQVRGGEMGITRLGETKPAPKFEVNQGLKDVLSQVKGASLEKGKVHEFFQAVQVQGGQPQNREWALNLEIIRHSLAQVPQDDRATRDQLTLRALSYLTRFASIPNPKDLGVQTTPLQKPLTDYHRANGNPLVKKYRETLAQHLGVHAENIQAVTDNRVLEVLKRDLRMTGHHQVVDAFDPKISSDDQGKLLKNLVKTVVSGDDKSSFFVDISPILAHNFKGGSQDENFVKDYIATSRQFVSDVISSTAEEVALDQYKQAHPEDQRDEKEIRKTVLESPDYLKMKQDLNERVVLGGTLNIGNQSVLYTAPLDTDFSSLQPEERKLSSDASTEFKNLVYHSGFTVGPQQMLENWIQLSDLDSIMGSMEISGAGIQFPDTSGKLEKISKFDDLLNHATFKSFENLKTENKPYLQILPSATASLLKGLNETDLQRVFQEKGLGDLYQLSANRILSSMEQITANKDHFNQVLDHIQLIHEEISTLLAIAQPHQLEDFNAMMRKNTDLMPSEFNPEIQPEFYLKNSGMRGLATVFTGVESLKGTGKLNIAVQNDTYYESAFVITGDKEHSTLGNREHTLFSLDGDKVDETAQSMKTKLNSEKLDLYLCEFHHNISYSKTSYHMENLTEQVDKLFAEEMVSDHFTVAIDNTIAKTDGQEFKDFLKHNEKRISEGKLNIVFYRSAQKFDMLGMDNFNGGVMSVINNGKDFKAFNTQMQSSEGREDHLSDMNIQGFSHFEKYAQKELNAYRSGIMKAASNMANPDSGSPLAFPKAMYHASGDDMSNPNALLKIAANTDPSAVFLDLSCPLYEVDSQGANDFLQQLQANLIRRNREKPEDFPLSNRASFGFPHSNISLIGGSKFRFNPGLESEETLKNFQAHFIKLNEMMLEAFHGAPNEQLRASAVKAVLTSTGDKLLKLRDQVKELEDKREPVSQELHLELATTYLNWQQPI</sequence>
<evidence type="ECO:0000256" key="1">
    <source>
        <dbReference type="SAM" id="Coils"/>
    </source>
</evidence>